<proteinExistence type="predicted"/>
<gene>
    <name evidence="1" type="ORF">E4K65_46335</name>
</gene>
<accession>A0A4Y9L1W2</accession>
<evidence type="ECO:0000313" key="2">
    <source>
        <dbReference type="Proteomes" id="UP000297966"/>
    </source>
</evidence>
<dbReference type="AlphaFoldDB" id="A0A4Y9L1W2"/>
<organism evidence="1 2">
    <name type="scientific">Bradyrhizobium niftali</name>
    <dbReference type="NCBI Taxonomy" id="2560055"/>
    <lineage>
        <taxon>Bacteria</taxon>
        <taxon>Pseudomonadati</taxon>
        <taxon>Pseudomonadota</taxon>
        <taxon>Alphaproteobacteria</taxon>
        <taxon>Hyphomicrobiales</taxon>
        <taxon>Nitrobacteraceae</taxon>
        <taxon>Bradyrhizobium</taxon>
    </lineage>
</organism>
<name>A0A4Y9L1W2_9BRAD</name>
<dbReference type="Proteomes" id="UP000297966">
    <property type="component" value="Unassembled WGS sequence"/>
</dbReference>
<dbReference type="OrthoDB" id="8230497at2"/>
<keyword evidence="2" id="KW-1185">Reference proteome</keyword>
<reference evidence="1 2" key="1">
    <citation type="submission" date="2019-03" db="EMBL/GenBank/DDBJ databases">
        <title>Bradyrhizobium diversity isolated from nodules of Chamaecrista fasciculata.</title>
        <authorList>
            <person name="Klepa M.S."/>
            <person name="Urquiaga M.O."/>
            <person name="Hungria M."/>
            <person name="Delamuta J.R."/>
        </authorList>
    </citation>
    <scope>NUCLEOTIDE SEQUENCE [LARGE SCALE GENOMIC DNA]</scope>
    <source>
        <strain evidence="1 2">CNPSo 3448</strain>
    </source>
</reference>
<dbReference type="EMBL" id="SPQT01000093">
    <property type="protein sequence ID" value="TFV35832.1"/>
    <property type="molecule type" value="Genomic_DNA"/>
</dbReference>
<dbReference type="RefSeq" id="WP_135179718.1">
    <property type="nucleotide sequence ID" value="NZ_SPQT01000093.1"/>
</dbReference>
<protein>
    <submittedName>
        <fullName evidence="1">Uncharacterized protein</fullName>
    </submittedName>
</protein>
<comment type="caution">
    <text evidence="1">The sequence shown here is derived from an EMBL/GenBank/DDBJ whole genome shotgun (WGS) entry which is preliminary data.</text>
</comment>
<evidence type="ECO:0000313" key="1">
    <source>
        <dbReference type="EMBL" id="TFV35832.1"/>
    </source>
</evidence>
<sequence length="179" mass="20390">MKLIKLTKIAICVMFGVISVVRLSATERNMTPVAYFLEQMPADIDAPRYLPSGAKDVITAKVRFGQGNDVAWLGGRHCEGCTNDIFGSRLKIIEVIVGTAKVGEIVNVLFGQRSEHREFLAYPSTPDQRSREYTVVIYSGEDGKRRLVPFQISHSEYQNWHEEMLAYQRLREQPGRREQ</sequence>